<dbReference type="Proteomes" id="UP000182983">
    <property type="component" value="Unassembled WGS sequence"/>
</dbReference>
<dbReference type="PANTHER" id="PTHR41910">
    <property type="entry name" value="SUCCINATE DEHYDROGENASE 2 MEMBRANE SUBUNIT SDHC"/>
    <property type="match status" value="1"/>
</dbReference>
<keyword evidence="4" id="KW-0349">Heme</keyword>
<evidence type="ECO:0000256" key="7">
    <source>
        <dbReference type="ARBA" id="ARBA00022989"/>
    </source>
</evidence>
<comment type="subcellular location">
    <subcellularLocation>
        <location evidence="3">Membrane</location>
    </subcellularLocation>
</comment>
<evidence type="ECO:0000256" key="3">
    <source>
        <dbReference type="ARBA" id="ARBA00004370"/>
    </source>
</evidence>
<protein>
    <submittedName>
        <fullName evidence="11">Succinate dehydrogenase subunit C</fullName>
    </submittedName>
</protein>
<evidence type="ECO:0000256" key="1">
    <source>
        <dbReference type="ARBA" id="ARBA00001971"/>
    </source>
</evidence>
<dbReference type="GO" id="GO:0016020">
    <property type="term" value="C:membrane"/>
    <property type="evidence" value="ECO:0007669"/>
    <property type="project" value="UniProtKB-SubCell"/>
</dbReference>
<evidence type="ECO:0000256" key="2">
    <source>
        <dbReference type="ARBA" id="ARBA00004050"/>
    </source>
</evidence>
<dbReference type="InterPro" id="IPR000701">
    <property type="entry name" value="SuccDH_FuR_B_TM-su"/>
</dbReference>
<dbReference type="RefSeq" id="WP_074764664.1">
    <property type="nucleotide sequence ID" value="NZ_FNWO01000001.1"/>
</dbReference>
<dbReference type="InterPro" id="IPR039023">
    <property type="entry name" value="SdhC_prok"/>
</dbReference>
<evidence type="ECO:0000256" key="9">
    <source>
        <dbReference type="ARBA" id="ARBA00023136"/>
    </source>
</evidence>
<reference evidence="12" key="1">
    <citation type="submission" date="2016-10" db="EMBL/GenBank/DDBJ databases">
        <authorList>
            <person name="Varghese N."/>
            <person name="Submissions S."/>
        </authorList>
    </citation>
    <scope>NUCLEOTIDE SEQUENCE [LARGE SCALE GENOMIC DNA]</scope>
    <source>
        <strain evidence="12">DSM 13234</strain>
    </source>
</reference>
<dbReference type="InterPro" id="IPR034804">
    <property type="entry name" value="SQR/QFR_C/D"/>
</dbReference>
<dbReference type="Pfam" id="PF01127">
    <property type="entry name" value="Sdh_cyt"/>
    <property type="match status" value="1"/>
</dbReference>
<dbReference type="EMBL" id="FNWO01000001">
    <property type="protein sequence ID" value="SEH25521.1"/>
    <property type="molecule type" value="Genomic_DNA"/>
</dbReference>
<feature type="transmembrane region" description="Helical" evidence="10">
    <location>
        <begin position="62"/>
        <end position="83"/>
    </location>
</feature>
<dbReference type="GO" id="GO:0046872">
    <property type="term" value="F:metal ion binding"/>
    <property type="evidence" value="ECO:0007669"/>
    <property type="project" value="UniProtKB-KW"/>
</dbReference>
<keyword evidence="8" id="KW-0408">Iron</keyword>
<dbReference type="AlphaFoldDB" id="A0A1H6GQG4"/>
<name>A0A1H6GQG4_MAGFU</name>
<accession>A0A1H6GQG4</accession>
<evidence type="ECO:0000313" key="11">
    <source>
        <dbReference type="EMBL" id="SEH25521.1"/>
    </source>
</evidence>
<sequence length="89" mass="10148">MSNRPLRSHRDHPGWWAYLLHRLSGLVIALFLPLHFLALGLALDAAMLDDFLDWTHAPLVRVTEIVLVVALIAHLIGGARLLLREVWPW</sequence>
<organism evidence="11 12">
    <name type="scientific">Magnetospirillum fulvum</name>
    <name type="common">Rhodospirillum fulvum</name>
    <dbReference type="NCBI Taxonomy" id="1082"/>
    <lineage>
        <taxon>Bacteria</taxon>
        <taxon>Pseudomonadati</taxon>
        <taxon>Pseudomonadota</taxon>
        <taxon>Alphaproteobacteria</taxon>
        <taxon>Rhodospirillales</taxon>
        <taxon>Rhodospirillaceae</taxon>
        <taxon>Magnetospirillum</taxon>
    </lineage>
</organism>
<keyword evidence="6" id="KW-0479">Metal-binding</keyword>
<gene>
    <name evidence="11" type="ORF">SAMN04244559_00218</name>
</gene>
<keyword evidence="12" id="KW-1185">Reference proteome</keyword>
<evidence type="ECO:0000256" key="5">
    <source>
        <dbReference type="ARBA" id="ARBA00022692"/>
    </source>
</evidence>
<comment type="cofactor">
    <cofactor evidence="1">
        <name>heme</name>
        <dbReference type="ChEBI" id="CHEBI:30413"/>
    </cofactor>
</comment>
<evidence type="ECO:0000256" key="6">
    <source>
        <dbReference type="ARBA" id="ARBA00022723"/>
    </source>
</evidence>
<keyword evidence="9 10" id="KW-0472">Membrane</keyword>
<dbReference type="PANTHER" id="PTHR41910:SF1">
    <property type="entry name" value="SUCCINATE DEHYDROGENASE HYDROPHOBIC MEMBRANE ANCHOR SUBUNIT"/>
    <property type="match status" value="1"/>
</dbReference>
<dbReference type="Gene3D" id="1.20.1300.10">
    <property type="entry name" value="Fumarate reductase/succinate dehydrogenase, transmembrane subunit"/>
    <property type="match status" value="1"/>
</dbReference>
<evidence type="ECO:0000256" key="8">
    <source>
        <dbReference type="ARBA" id="ARBA00023004"/>
    </source>
</evidence>
<dbReference type="SUPFAM" id="SSF81343">
    <property type="entry name" value="Fumarate reductase respiratory complex transmembrane subunits"/>
    <property type="match status" value="1"/>
</dbReference>
<keyword evidence="7 10" id="KW-1133">Transmembrane helix</keyword>
<evidence type="ECO:0000256" key="4">
    <source>
        <dbReference type="ARBA" id="ARBA00022617"/>
    </source>
</evidence>
<keyword evidence="5 10" id="KW-0812">Transmembrane</keyword>
<feature type="transmembrane region" description="Helical" evidence="10">
    <location>
        <begin position="20"/>
        <end position="42"/>
    </location>
</feature>
<evidence type="ECO:0000256" key="10">
    <source>
        <dbReference type="SAM" id="Phobius"/>
    </source>
</evidence>
<comment type="function">
    <text evidence="2">Membrane-anchoring subunit of succinate dehydrogenase (SDH).</text>
</comment>
<evidence type="ECO:0000313" key="12">
    <source>
        <dbReference type="Proteomes" id="UP000182983"/>
    </source>
</evidence>
<proteinExistence type="predicted"/>